<dbReference type="Proteomes" id="UP001610335">
    <property type="component" value="Unassembled WGS sequence"/>
</dbReference>
<reference evidence="1 2" key="1">
    <citation type="submission" date="2024-07" db="EMBL/GenBank/DDBJ databases">
        <title>Section-level genome sequencing and comparative genomics of Aspergillus sections Usti and Cavernicolus.</title>
        <authorList>
            <consortium name="Lawrence Berkeley National Laboratory"/>
            <person name="Nybo J.L."/>
            <person name="Vesth T.C."/>
            <person name="Theobald S."/>
            <person name="Frisvad J.C."/>
            <person name="Larsen T.O."/>
            <person name="Kjaerboelling I."/>
            <person name="Rothschild-Mancinelli K."/>
            <person name="Lyhne E.K."/>
            <person name="Kogle M.E."/>
            <person name="Barry K."/>
            <person name="Clum A."/>
            <person name="Na H."/>
            <person name="Ledsgaard L."/>
            <person name="Lin J."/>
            <person name="Lipzen A."/>
            <person name="Kuo A."/>
            <person name="Riley R."/>
            <person name="Mondo S."/>
            <person name="LaButti K."/>
            <person name="Haridas S."/>
            <person name="Pangalinan J."/>
            <person name="Salamov A.A."/>
            <person name="Simmons B.A."/>
            <person name="Magnuson J.K."/>
            <person name="Chen J."/>
            <person name="Drula E."/>
            <person name="Henrissat B."/>
            <person name="Wiebenga A."/>
            <person name="Lubbers R.J."/>
            <person name="Gomes A.C."/>
            <person name="Makela M.R."/>
            <person name="Stajich J."/>
            <person name="Grigoriev I.V."/>
            <person name="Mortensen U.H."/>
            <person name="De vries R.P."/>
            <person name="Baker S.E."/>
            <person name="Andersen M.R."/>
        </authorList>
    </citation>
    <scope>NUCLEOTIDE SEQUENCE [LARGE SCALE GENOMIC DNA]</scope>
    <source>
        <strain evidence="1 2">CBS 600.67</strain>
    </source>
</reference>
<evidence type="ECO:0000313" key="2">
    <source>
        <dbReference type="Proteomes" id="UP001610335"/>
    </source>
</evidence>
<organism evidence="1 2">
    <name type="scientific">Aspergillus cavernicola</name>
    <dbReference type="NCBI Taxonomy" id="176166"/>
    <lineage>
        <taxon>Eukaryota</taxon>
        <taxon>Fungi</taxon>
        <taxon>Dikarya</taxon>
        <taxon>Ascomycota</taxon>
        <taxon>Pezizomycotina</taxon>
        <taxon>Eurotiomycetes</taxon>
        <taxon>Eurotiomycetidae</taxon>
        <taxon>Eurotiales</taxon>
        <taxon>Aspergillaceae</taxon>
        <taxon>Aspergillus</taxon>
        <taxon>Aspergillus subgen. Nidulantes</taxon>
    </lineage>
</organism>
<protein>
    <submittedName>
        <fullName evidence="1">Uncharacterized protein</fullName>
    </submittedName>
</protein>
<keyword evidence="2" id="KW-1185">Reference proteome</keyword>
<gene>
    <name evidence="1" type="ORF">BDW59DRAFT_165963</name>
</gene>
<evidence type="ECO:0000313" key="1">
    <source>
        <dbReference type="EMBL" id="KAL2817448.1"/>
    </source>
</evidence>
<sequence>MAGSWRFRGIESGIVCEEWVIGAKLWFSCKSTESSGSLEIGLIDNQAWDEDILDASGEELDAVRESAASWLNPYYTSWDPVMISGTVLTVSASSPSIAISTASATKTTQTAISVASCDLKTTTTSSQTSTYCVCDGGYGLSASTKTNAAYSMYLIFAILPPLTITTIKPRPSTTIITTKGIATTTGSAQSATGFVGFWLAETIECKIDGALFGACLDNPDHNVVYVIPERDEED</sequence>
<accession>A0ABR4HPN0</accession>
<dbReference type="EMBL" id="JBFXLS010000092">
    <property type="protein sequence ID" value="KAL2817448.1"/>
    <property type="molecule type" value="Genomic_DNA"/>
</dbReference>
<proteinExistence type="predicted"/>
<name>A0ABR4HPN0_9EURO</name>
<comment type="caution">
    <text evidence="1">The sequence shown here is derived from an EMBL/GenBank/DDBJ whole genome shotgun (WGS) entry which is preliminary data.</text>
</comment>